<proteinExistence type="predicted"/>
<dbReference type="InterPro" id="IPR001878">
    <property type="entry name" value="Znf_CCHC"/>
</dbReference>
<feature type="domain" description="CCHC-type" evidence="3">
    <location>
        <begin position="202"/>
        <end position="215"/>
    </location>
</feature>
<feature type="compositionally biased region" description="Polar residues" evidence="2">
    <location>
        <begin position="7"/>
        <end position="16"/>
    </location>
</feature>
<evidence type="ECO:0000256" key="1">
    <source>
        <dbReference type="PROSITE-ProRule" id="PRU00047"/>
    </source>
</evidence>
<evidence type="ECO:0000259" key="3">
    <source>
        <dbReference type="PROSITE" id="PS50158"/>
    </source>
</evidence>
<organism evidence="4 5">
    <name type="scientific">Sesamum alatum</name>
    <dbReference type="NCBI Taxonomy" id="300844"/>
    <lineage>
        <taxon>Eukaryota</taxon>
        <taxon>Viridiplantae</taxon>
        <taxon>Streptophyta</taxon>
        <taxon>Embryophyta</taxon>
        <taxon>Tracheophyta</taxon>
        <taxon>Spermatophyta</taxon>
        <taxon>Magnoliopsida</taxon>
        <taxon>eudicotyledons</taxon>
        <taxon>Gunneridae</taxon>
        <taxon>Pentapetalae</taxon>
        <taxon>asterids</taxon>
        <taxon>lamiids</taxon>
        <taxon>Lamiales</taxon>
        <taxon>Pedaliaceae</taxon>
        <taxon>Sesamum</taxon>
    </lineage>
</organism>
<keyword evidence="1" id="KW-0863">Zinc-finger</keyword>
<evidence type="ECO:0000313" key="4">
    <source>
        <dbReference type="EMBL" id="KAK4426954.1"/>
    </source>
</evidence>
<feature type="region of interest" description="Disordered" evidence="2">
    <location>
        <begin position="1"/>
        <end position="23"/>
    </location>
</feature>
<name>A0AAE1YB15_9LAMI</name>
<reference evidence="4" key="2">
    <citation type="journal article" date="2024" name="Plant">
        <title>Genomic evolution and insights into agronomic trait innovations of Sesamum species.</title>
        <authorList>
            <person name="Miao H."/>
            <person name="Wang L."/>
            <person name="Qu L."/>
            <person name="Liu H."/>
            <person name="Sun Y."/>
            <person name="Le M."/>
            <person name="Wang Q."/>
            <person name="Wei S."/>
            <person name="Zheng Y."/>
            <person name="Lin W."/>
            <person name="Duan Y."/>
            <person name="Cao H."/>
            <person name="Xiong S."/>
            <person name="Wang X."/>
            <person name="Wei L."/>
            <person name="Li C."/>
            <person name="Ma Q."/>
            <person name="Ju M."/>
            <person name="Zhao R."/>
            <person name="Li G."/>
            <person name="Mu C."/>
            <person name="Tian Q."/>
            <person name="Mei H."/>
            <person name="Zhang T."/>
            <person name="Gao T."/>
            <person name="Zhang H."/>
        </authorList>
    </citation>
    <scope>NUCLEOTIDE SEQUENCE</scope>
    <source>
        <strain evidence="4">3651</strain>
    </source>
</reference>
<dbReference type="Proteomes" id="UP001293254">
    <property type="component" value="Unassembled WGS sequence"/>
</dbReference>
<dbReference type="PANTHER" id="PTHR31286:SF167">
    <property type="entry name" value="OS09G0268800 PROTEIN"/>
    <property type="match status" value="1"/>
</dbReference>
<comment type="caution">
    <text evidence="4">The sequence shown here is derived from an EMBL/GenBank/DDBJ whole genome shotgun (WGS) entry which is preliminary data.</text>
</comment>
<dbReference type="AlphaFoldDB" id="A0AAE1YB15"/>
<dbReference type="EMBL" id="JACGWO010000005">
    <property type="protein sequence ID" value="KAK4426954.1"/>
    <property type="molecule type" value="Genomic_DNA"/>
</dbReference>
<protein>
    <recommendedName>
        <fullName evidence="3">CCHC-type domain-containing protein</fullName>
    </recommendedName>
</protein>
<dbReference type="GO" id="GO:0003676">
    <property type="term" value="F:nucleic acid binding"/>
    <property type="evidence" value="ECO:0007669"/>
    <property type="project" value="InterPro"/>
</dbReference>
<dbReference type="InterPro" id="IPR025836">
    <property type="entry name" value="Zn_knuckle_CX2CX4HX4C"/>
</dbReference>
<dbReference type="PROSITE" id="PS50158">
    <property type="entry name" value="ZF_CCHC"/>
    <property type="match status" value="1"/>
</dbReference>
<dbReference type="Pfam" id="PF14392">
    <property type="entry name" value="zf-CCHC_4"/>
    <property type="match status" value="1"/>
</dbReference>
<dbReference type="GO" id="GO:0008270">
    <property type="term" value="F:zinc ion binding"/>
    <property type="evidence" value="ECO:0007669"/>
    <property type="project" value="UniProtKB-KW"/>
</dbReference>
<reference evidence="4" key="1">
    <citation type="submission" date="2020-06" db="EMBL/GenBank/DDBJ databases">
        <authorList>
            <person name="Li T."/>
            <person name="Hu X."/>
            <person name="Zhang T."/>
            <person name="Song X."/>
            <person name="Zhang H."/>
            <person name="Dai N."/>
            <person name="Sheng W."/>
            <person name="Hou X."/>
            <person name="Wei L."/>
        </authorList>
    </citation>
    <scope>NUCLEOTIDE SEQUENCE</scope>
    <source>
        <strain evidence="4">3651</strain>
        <tissue evidence="4">Leaf</tissue>
    </source>
</reference>
<dbReference type="InterPro" id="IPR040256">
    <property type="entry name" value="At4g02000-like"/>
</dbReference>
<sequence length="371" mass="40201">MAEAGQQRGSMGQGHSSEGPGLDETLAGFRGQLRLTEDEGQRLALPGGLWHADSDTHNLCLVGRLLSSRVPRFEAFGTSVQGTINPVKGCLWSFEKNVIILSEIDERENPLRVNLDWCDFHIHVHELPLSMMNLGVATLIGNRIGRFRDMDMDDTGCDWGATLRLRVAINVTRPLPRAIPIVSTMRDELLVHLTYKRLPNFCYLCGKLGHIAKYCELQFEARFVDPRSDTPYGPWLRAPLPIRGRVQSFRRESGSASTPTASPDLSRARGAAVFGNFSGQARANCGQGSEDSVRDSAEQGARGLEVSSCGIASGGVLVPEAETSADFMPSTIPDSGPPGPEGVRPARSAVWVRLDGITEETTGMLGAGFGQ</sequence>
<keyword evidence="1" id="KW-0479">Metal-binding</keyword>
<evidence type="ECO:0000313" key="5">
    <source>
        <dbReference type="Proteomes" id="UP001293254"/>
    </source>
</evidence>
<accession>A0AAE1YB15</accession>
<dbReference type="PANTHER" id="PTHR31286">
    <property type="entry name" value="GLYCINE-RICH CELL WALL STRUCTURAL PROTEIN 1.8-LIKE"/>
    <property type="match status" value="1"/>
</dbReference>
<gene>
    <name evidence="4" type="ORF">Salat_1464200</name>
</gene>
<keyword evidence="5" id="KW-1185">Reference proteome</keyword>
<evidence type="ECO:0000256" key="2">
    <source>
        <dbReference type="SAM" id="MobiDB-lite"/>
    </source>
</evidence>
<keyword evidence="1" id="KW-0862">Zinc</keyword>